<evidence type="ECO:0000313" key="7">
    <source>
        <dbReference type="Proteomes" id="UP000294902"/>
    </source>
</evidence>
<dbReference type="InterPro" id="IPR050598">
    <property type="entry name" value="AminoAcid_Transporter"/>
</dbReference>
<keyword evidence="3 5" id="KW-1133">Transmembrane helix</keyword>
<comment type="subcellular location">
    <subcellularLocation>
        <location evidence="1">Membrane</location>
        <topology evidence="1">Multi-pass membrane protein</topology>
    </subcellularLocation>
</comment>
<evidence type="ECO:0000313" key="6">
    <source>
        <dbReference type="EMBL" id="TCT16147.1"/>
    </source>
</evidence>
<feature type="transmembrane region" description="Helical" evidence="5">
    <location>
        <begin position="279"/>
        <end position="304"/>
    </location>
</feature>
<dbReference type="PANTHER" id="PTHR11785:SF512">
    <property type="entry name" value="SOBREMESA, ISOFORM B"/>
    <property type="match status" value="1"/>
</dbReference>
<dbReference type="PIRSF" id="PIRSF006060">
    <property type="entry name" value="AA_transporter"/>
    <property type="match status" value="1"/>
</dbReference>
<dbReference type="Proteomes" id="UP000294902">
    <property type="component" value="Unassembled WGS sequence"/>
</dbReference>
<evidence type="ECO:0000256" key="3">
    <source>
        <dbReference type="ARBA" id="ARBA00022989"/>
    </source>
</evidence>
<feature type="transmembrane region" description="Helical" evidence="5">
    <location>
        <begin position="338"/>
        <end position="358"/>
    </location>
</feature>
<dbReference type="PANTHER" id="PTHR11785">
    <property type="entry name" value="AMINO ACID TRANSPORTER"/>
    <property type="match status" value="1"/>
</dbReference>
<accession>A0A4V2V0H4</accession>
<evidence type="ECO:0000256" key="4">
    <source>
        <dbReference type="ARBA" id="ARBA00023136"/>
    </source>
</evidence>
<feature type="transmembrane region" description="Helical" evidence="5">
    <location>
        <begin position="370"/>
        <end position="388"/>
    </location>
</feature>
<feature type="transmembrane region" description="Helical" evidence="5">
    <location>
        <begin position="400"/>
        <end position="418"/>
    </location>
</feature>
<feature type="transmembrane region" description="Helical" evidence="5">
    <location>
        <begin position="161"/>
        <end position="180"/>
    </location>
</feature>
<dbReference type="EMBL" id="SMAL01000002">
    <property type="protein sequence ID" value="TCT16147.1"/>
    <property type="molecule type" value="Genomic_DNA"/>
</dbReference>
<gene>
    <name evidence="6" type="ORF">EDC18_102163</name>
</gene>
<sequence>MKTLNKKYGLWTSIAMVVGVVIGSGVFFKADDVLKLTDGNLILALIAWVIGAMAMIFGALVFAEFAQHIQKANGVVDYSEEAYGKRFAYLVGWFKGVLYYTPLSAILAWVSAMYTLTLFGSDNPVNSGLTWIIAGIYLLAGYILNYYSALLAGKFQVATTIIKLIPLILVGVVGIIYGLVNGVMIENFEVASKTIGSNFSSLASAVVATAFAYEGWIVATTINNEIKDSKKNLPRALTIGSIVVLIVYVGYFLGIAGVLPTTQIMAEGNNAVSIAANTLFGNTAATILTAFVVISCLGTLNGLVISCIRTPFSLAVRNQGPMPKLLAKVDEKTDMPKYSVLFGLVFSSIHLTIWYGSFNNWFGEFIALDEIPIVLIYGMYIFLYIWYMAKFKHLKLWKRFGVPMLAIIGSLIIVYGGIRNPSIGQYLIICIVVILLGLFFYRKENVIEENK</sequence>
<dbReference type="GO" id="GO:0015179">
    <property type="term" value="F:L-amino acid transmembrane transporter activity"/>
    <property type="evidence" value="ECO:0007669"/>
    <property type="project" value="TreeGrafter"/>
</dbReference>
<dbReference type="InterPro" id="IPR002293">
    <property type="entry name" value="AA/rel_permease1"/>
</dbReference>
<evidence type="ECO:0000256" key="5">
    <source>
        <dbReference type="SAM" id="Phobius"/>
    </source>
</evidence>
<feature type="transmembrane region" description="Helical" evidence="5">
    <location>
        <begin position="9"/>
        <end position="28"/>
    </location>
</feature>
<comment type="caution">
    <text evidence="6">The sequence shown here is derived from an EMBL/GenBank/DDBJ whole genome shotgun (WGS) entry which is preliminary data.</text>
</comment>
<proteinExistence type="predicted"/>
<name>A0A4V2V0H4_9FIRM</name>
<feature type="transmembrane region" description="Helical" evidence="5">
    <location>
        <begin position="87"/>
        <end position="109"/>
    </location>
</feature>
<keyword evidence="7" id="KW-1185">Reference proteome</keyword>
<feature type="transmembrane region" description="Helical" evidence="5">
    <location>
        <begin position="200"/>
        <end position="224"/>
    </location>
</feature>
<feature type="transmembrane region" description="Helical" evidence="5">
    <location>
        <begin position="424"/>
        <end position="441"/>
    </location>
</feature>
<organism evidence="6 7">
    <name type="scientific">Natranaerovirga pectinivora</name>
    <dbReference type="NCBI Taxonomy" id="682400"/>
    <lineage>
        <taxon>Bacteria</taxon>
        <taxon>Bacillati</taxon>
        <taxon>Bacillota</taxon>
        <taxon>Clostridia</taxon>
        <taxon>Lachnospirales</taxon>
        <taxon>Natranaerovirgaceae</taxon>
        <taxon>Natranaerovirga</taxon>
    </lineage>
</organism>
<feature type="transmembrane region" description="Helical" evidence="5">
    <location>
        <begin position="236"/>
        <end position="259"/>
    </location>
</feature>
<reference evidence="6 7" key="1">
    <citation type="submission" date="2019-03" db="EMBL/GenBank/DDBJ databases">
        <title>Genomic Encyclopedia of Type Strains, Phase IV (KMG-IV): sequencing the most valuable type-strain genomes for metagenomic binning, comparative biology and taxonomic classification.</title>
        <authorList>
            <person name="Goeker M."/>
        </authorList>
    </citation>
    <scope>NUCLEOTIDE SEQUENCE [LARGE SCALE GENOMIC DNA]</scope>
    <source>
        <strain evidence="6 7">DSM 24629</strain>
    </source>
</reference>
<evidence type="ECO:0000256" key="2">
    <source>
        <dbReference type="ARBA" id="ARBA00022692"/>
    </source>
</evidence>
<feature type="transmembrane region" description="Helical" evidence="5">
    <location>
        <begin position="40"/>
        <end position="66"/>
    </location>
</feature>
<dbReference type="GO" id="GO:0016020">
    <property type="term" value="C:membrane"/>
    <property type="evidence" value="ECO:0007669"/>
    <property type="project" value="UniProtKB-SubCell"/>
</dbReference>
<evidence type="ECO:0000256" key="1">
    <source>
        <dbReference type="ARBA" id="ARBA00004141"/>
    </source>
</evidence>
<dbReference type="Pfam" id="PF13520">
    <property type="entry name" value="AA_permease_2"/>
    <property type="match status" value="1"/>
</dbReference>
<feature type="transmembrane region" description="Helical" evidence="5">
    <location>
        <begin position="129"/>
        <end position="149"/>
    </location>
</feature>
<dbReference type="OrthoDB" id="3181223at2"/>
<protein>
    <submittedName>
        <fullName evidence="6">Amino acid/polyamine/organocation transporter (APC superfamily)</fullName>
    </submittedName>
</protein>
<dbReference type="Gene3D" id="1.20.1740.10">
    <property type="entry name" value="Amino acid/polyamine transporter I"/>
    <property type="match status" value="1"/>
</dbReference>
<dbReference type="AlphaFoldDB" id="A0A4V2V0H4"/>
<keyword evidence="2 5" id="KW-0812">Transmembrane</keyword>
<dbReference type="RefSeq" id="WP_132250312.1">
    <property type="nucleotide sequence ID" value="NZ_SMAL01000002.1"/>
</dbReference>
<keyword evidence="4 5" id="KW-0472">Membrane</keyword>